<evidence type="ECO:0000259" key="10">
    <source>
        <dbReference type="PROSITE" id="PS50887"/>
    </source>
</evidence>
<comment type="caution">
    <text evidence="11">The sequence shown here is derived from an EMBL/GenBank/DDBJ whole genome shotgun (WGS) entry which is preliminary data.</text>
</comment>
<name>A0A161WIT6_9CLOT</name>
<dbReference type="PANTHER" id="PTHR45138:SF9">
    <property type="entry name" value="DIGUANYLATE CYCLASE DGCM-RELATED"/>
    <property type="match status" value="1"/>
</dbReference>
<keyword evidence="2 8" id="KW-0597">Phosphoprotein</keyword>
<dbReference type="Pfam" id="PF00072">
    <property type="entry name" value="Response_reg"/>
    <property type="match status" value="1"/>
</dbReference>
<dbReference type="InterPro" id="IPR001789">
    <property type="entry name" value="Sig_transdc_resp-reg_receiver"/>
</dbReference>
<dbReference type="PANTHER" id="PTHR45138">
    <property type="entry name" value="REGULATORY COMPONENTS OF SENSORY TRANSDUCTION SYSTEM"/>
    <property type="match status" value="1"/>
</dbReference>
<keyword evidence="6" id="KW-0804">Transcription</keyword>
<dbReference type="Pfam" id="PF00990">
    <property type="entry name" value="GGDEF"/>
    <property type="match status" value="1"/>
</dbReference>
<organism evidence="11 12">
    <name type="scientific">Clostridium magnum DSM 2767</name>
    <dbReference type="NCBI Taxonomy" id="1121326"/>
    <lineage>
        <taxon>Bacteria</taxon>
        <taxon>Bacillati</taxon>
        <taxon>Bacillota</taxon>
        <taxon>Clostridia</taxon>
        <taxon>Eubacteriales</taxon>
        <taxon>Clostridiaceae</taxon>
        <taxon>Clostridium</taxon>
    </lineage>
</organism>
<comment type="function">
    <text evidence="7">May play the central regulatory role in sporulation. It may be an element of the effector pathway responsible for the activation of sporulation genes in response to nutritional stress. Spo0A may act in concert with spo0H (a sigma factor) to control the expression of some genes that are critical to the sporulation process.</text>
</comment>
<dbReference type="GO" id="GO:0000160">
    <property type="term" value="P:phosphorelay signal transduction system"/>
    <property type="evidence" value="ECO:0007669"/>
    <property type="project" value="UniProtKB-KW"/>
</dbReference>
<keyword evidence="12" id="KW-1185">Reference proteome</keyword>
<evidence type="ECO:0000256" key="5">
    <source>
        <dbReference type="ARBA" id="ARBA00023125"/>
    </source>
</evidence>
<dbReference type="PROSITE" id="PS50110">
    <property type="entry name" value="RESPONSE_REGULATORY"/>
    <property type="match status" value="1"/>
</dbReference>
<evidence type="ECO:0000256" key="7">
    <source>
        <dbReference type="ARBA" id="ARBA00024867"/>
    </source>
</evidence>
<keyword evidence="3" id="KW-0902">Two-component regulatory system</keyword>
<evidence type="ECO:0000256" key="1">
    <source>
        <dbReference type="ARBA" id="ARBA00018672"/>
    </source>
</evidence>
<dbReference type="InterPro" id="IPR029787">
    <property type="entry name" value="Nucleotide_cyclase"/>
</dbReference>
<evidence type="ECO:0000256" key="6">
    <source>
        <dbReference type="ARBA" id="ARBA00023163"/>
    </source>
</evidence>
<accession>A0A161WIT6</accession>
<evidence type="ECO:0000313" key="11">
    <source>
        <dbReference type="EMBL" id="KZL91615.1"/>
    </source>
</evidence>
<dbReference type="GO" id="GO:0052621">
    <property type="term" value="F:diguanylate cyclase activity"/>
    <property type="evidence" value="ECO:0007669"/>
    <property type="project" value="TreeGrafter"/>
</dbReference>
<keyword evidence="4" id="KW-0805">Transcription regulation</keyword>
<keyword evidence="5" id="KW-0238">DNA-binding</keyword>
<dbReference type="AlphaFoldDB" id="A0A161WIT6"/>
<dbReference type="RefSeq" id="WP_066624612.1">
    <property type="nucleotide sequence ID" value="NZ_FQXL01000005.1"/>
</dbReference>
<evidence type="ECO:0000256" key="8">
    <source>
        <dbReference type="PROSITE-ProRule" id="PRU00169"/>
    </source>
</evidence>
<dbReference type="SMART" id="SM00448">
    <property type="entry name" value="REC"/>
    <property type="match status" value="1"/>
</dbReference>
<dbReference type="PATRIC" id="fig|1121326.3.peg.3410"/>
<evidence type="ECO:0000259" key="9">
    <source>
        <dbReference type="PROSITE" id="PS50110"/>
    </source>
</evidence>
<evidence type="ECO:0000256" key="3">
    <source>
        <dbReference type="ARBA" id="ARBA00023012"/>
    </source>
</evidence>
<dbReference type="FunFam" id="3.40.50.2300:FF:000001">
    <property type="entry name" value="DNA-binding response regulator PhoB"/>
    <property type="match status" value="1"/>
</dbReference>
<dbReference type="InterPro" id="IPR050469">
    <property type="entry name" value="Diguanylate_Cyclase"/>
</dbReference>
<protein>
    <recommendedName>
        <fullName evidence="1">Stage 0 sporulation protein A homolog</fullName>
    </recommendedName>
</protein>
<dbReference type="SUPFAM" id="SSF52172">
    <property type="entry name" value="CheY-like"/>
    <property type="match status" value="1"/>
</dbReference>
<evidence type="ECO:0000256" key="4">
    <source>
        <dbReference type="ARBA" id="ARBA00023015"/>
    </source>
</evidence>
<proteinExistence type="predicted"/>
<gene>
    <name evidence="11" type="primary">pleD_3</name>
    <name evidence="11" type="ORF">CLMAG_33740</name>
</gene>
<dbReference type="InterPro" id="IPR043128">
    <property type="entry name" value="Rev_trsase/Diguanyl_cyclase"/>
</dbReference>
<evidence type="ECO:0000256" key="2">
    <source>
        <dbReference type="ARBA" id="ARBA00022553"/>
    </source>
</evidence>
<feature type="domain" description="Response regulatory" evidence="9">
    <location>
        <begin position="3"/>
        <end position="119"/>
    </location>
</feature>
<dbReference type="GO" id="GO:0005886">
    <property type="term" value="C:plasma membrane"/>
    <property type="evidence" value="ECO:0007669"/>
    <property type="project" value="TreeGrafter"/>
</dbReference>
<dbReference type="GO" id="GO:1902201">
    <property type="term" value="P:negative regulation of bacterial-type flagellum-dependent cell motility"/>
    <property type="evidence" value="ECO:0007669"/>
    <property type="project" value="TreeGrafter"/>
</dbReference>
<dbReference type="Gene3D" id="3.30.70.270">
    <property type="match status" value="1"/>
</dbReference>
<dbReference type="InterPro" id="IPR000160">
    <property type="entry name" value="GGDEF_dom"/>
</dbReference>
<dbReference type="Proteomes" id="UP000076603">
    <property type="component" value="Unassembled WGS sequence"/>
</dbReference>
<reference evidence="11 12" key="1">
    <citation type="submission" date="2016-04" db="EMBL/GenBank/DDBJ databases">
        <title>Genome sequence of Clostridium magnum DSM 2767.</title>
        <authorList>
            <person name="Poehlein A."/>
            <person name="Uhlig R."/>
            <person name="Fischer R."/>
            <person name="Bahl H."/>
            <person name="Daniel R."/>
        </authorList>
    </citation>
    <scope>NUCLEOTIDE SEQUENCE [LARGE SCALE GENOMIC DNA]</scope>
    <source>
        <strain evidence="11 12">DSM 2767</strain>
    </source>
</reference>
<dbReference type="GO" id="GO:0043709">
    <property type="term" value="P:cell adhesion involved in single-species biofilm formation"/>
    <property type="evidence" value="ECO:0007669"/>
    <property type="project" value="TreeGrafter"/>
</dbReference>
<dbReference type="InterPro" id="IPR011006">
    <property type="entry name" value="CheY-like_superfamily"/>
</dbReference>
<dbReference type="Gene3D" id="3.40.50.2300">
    <property type="match status" value="1"/>
</dbReference>
<feature type="modified residue" description="4-aspartylphosphate" evidence="8">
    <location>
        <position position="52"/>
    </location>
</feature>
<dbReference type="SMART" id="SM00267">
    <property type="entry name" value="GGDEF"/>
    <property type="match status" value="1"/>
</dbReference>
<feature type="domain" description="GGDEF" evidence="10">
    <location>
        <begin position="167"/>
        <end position="301"/>
    </location>
</feature>
<dbReference type="FunFam" id="3.30.70.270:FF:000001">
    <property type="entry name" value="Diguanylate cyclase domain protein"/>
    <property type="match status" value="1"/>
</dbReference>
<dbReference type="STRING" id="1121326.CLMAG_33740"/>
<dbReference type="OrthoDB" id="9807794at2"/>
<dbReference type="SUPFAM" id="SSF55073">
    <property type="entry name" value="Nucleotide cyclase"/>
    <property type="match status" value="1"/>
</dbReference>
<dbReference type="GO" id="GO:0003677">
    <property type="term" value="F:DNA binding"/>
    <property type="evidence" value="ECO:0007669"/>
    <property type="project" value="UniProtKB-KW"/>
</dbReference>
<dbReference type="PROSITE" id="PS50887">
    <property type="entry name" value="GGDEF"/>
    <property type="match status" value="1"/>
</dbReference>
<evidence type="ECO:0000313" key="12">
    <source>
        <dbReference type="Proteomes" id="UP000076603"/>
    </source>
</evidence>
<dbReference type="CDD" id="cd01949">
    <property type="entry name" value="GGDEF"/>
    <property type="match status" value="1"/>
</dbReference>
<sequence>MAKILVVDDEQFNVILLTKRLSKLGYEVLQAKNGHDALKLLDEHLCDLILLDIMMPDMDGFEVAKKILGNPDQKEIPIIFLTAKTSIEDKLEGLTLGAVDYITKPFDFRELQVRIKIILKKNETKNKLLEESKELKEAACTDFLTGLLNRRHIDQVLKNLFNDCNQDTSSLLLMDLDYFKKINDTYGHDQGDIVLKGVAKILKNSIRNSDTVARYGGEEFIAILPSASKKAAFSIAERIRINIEQKIFNLNGQEIHITISIGSATLIREENKYQILEEWIQAADKALYKAKNNGRNLVVQV</sequence>
<dbReference type="NCBIfam" id="TIGR00254">
    <property type="entry name" value="GGDEF"/>
    <property type="match status" value="1"/>
</dbReference>
<dbReference type="EMBL" id="LWAE01000003">
    <property type="protein sequence ID" value="KZL91615.1"/>
    <property type="molecule type" value="Genomic_DNA"/>
</dbReference>